<organism evidence="3 4">
    <name type="scientific">Mytilus galloprovincialis</name>
    <name type="common">Mediterranean mussel</name>
    <dbReference type="NCBI Taxonomy" id="29158"/>
    <lineage>
        <taxon>Eukaryota</taxon>
        <taxon>Metazoa</taxon>
        <taxon>Spiralia</taxon>
        <taxon>Lophotrochozoa</taxon>
        <taxon>Mollusca</taxon>
        <taxon>Bivalvia</taxon>
        <taxon>Autobranchia</taxon>
        <taxon>Pteriomorphia</taxon>
        <taxon>Mytilida</taxon>
        <taxon>Mytiloidea</taxon>
        <taxon>Mytilidae</taxon>
        <taxon>Mytilinae</taxon>
        <taxon>Mytilus</taxon>
    </lineage>
</organism>
<dbReference type="Gene3D" id="4.10.400.10">
    <property type="entry name" value="Low-density Lipoprotein Receptor"/>
    <property type="match status" value="2"/>
</dbReference>
<dbReference type="SMART" id="SM00192">
    <property type="entry name" value="LDLa"/>
    <property type="match status" value="2"/>
</dbReference>
<name>A0A8B6BF22_MYTGA</name>
<reference evidence="3" key="1">
    <citation type="submission" date="2018-11" db="EMBL/GenBank/DDBJ databases">
        <authorList>
            <person name="Alioto T."/>
            <person name="Alioto T."/>
        </authorList>
    </citation>
    <scope>NUCLEOTIDE SEQUENCE</scope>
</reference>
<comment type="caution">
    <text evidence="2">Lacks conserved residue(s) required for the propagation of feature annotation.</text>
</comment>
<evidence type="ECO:0000313" key="4">
    <source>
        <dbReference type="Proteomes" id="UP000596742"/>
    </source>
</evidence>
<dbReference type="AlphaFoldDB" id="A0A8B6BF22"/>
<evidence type="ECO:0000256" key="2">
    <source>
        <dbReference type="PROSITE-ProRule" id="PRU00124"/>
    </source>
</evidence>
<dbReference type="EMBL" id="UYJE01000014">
    <property type="protein sequence ID" value="VDH89221.1"/>
    <property type="molecule type" value="Genomic_DNA"/>
</dbReference>
<dbReference type="InterPro" id="IPR002172">
    <property type="entry name" value="LDrepeatLR_classA_rpt"/>
</dbReference>
<keyword evidence="1" id="KW-1015">Disulfide bond</keyword>
<dbReference type="OrthoDB" id="10062665at2759"/>
<proteinExistence type="predicted"/>
<keyword evidence="4" id="KW-1185">Reference proteome</keyword>
<comment type="caution">
    <text evidence="3">The sequence shown here is derived from an EMBL/GenBank/DDBJ whole genome shotgun (WGS) entry which is preliminary data.</text>
</comment>
<evidence type="ECO:0000313" key="3">
    <source>
        <dbReference type="EMBL" id="VDH89221.1"/>
    </source>
</evidence>
<evidence type="ECO:0000256" key="1">
    <source>
        <dbReference type="ARBA" id="ARBA00023157"/>
    </source>
</evidence>
<accession>A0A8B6BF22</accession>
<dbReference type="SUPFAM" id="SSF57424">
    <property type="entry name" value="LDL receptor-like module"/>
    <property type="match status" value="1"/>
</dbReference>
<dbReference type="Proteomes" id="UP000596742">
    <property type="component" value="Unassembled WGS sequence"/>
</dbReference>
<dbReference type="PROSITE" id="PS50068">
    <property type="entry name" value="LDLRA_2"/>
    <property type="match status" value="2"/>
</dbReference>
<sequence length="199" mass="23270">MSQWLCDRAGTYNCPDHSDEDPEFCKQQSCPEFDGWDGWNGWRKCRDGKQCFNVMGLCNDERPYCKDKSEQDPDFCKNQTCSEGYIKCRDGNECFPLWGLCDGGSRRGTWFNCNDWSDEDPVFCRVHECANDYVKCRDGIQCINRKHLCDGTKCILKIDCADNSDEDPEFCKYMTKSMSFQVTQRNIHEELKKVQQKFL</sequence>
<gene>
    <name evidence="3" type="ORF">MGAL_10B064098</name>
</gene>
<dbReference type="InterPro" id="IPR036055">
    <property type="entry name" value="LDL_receptor-like_sf"/>
</dbReference>
<protein>
    <submittedName>
        <fullName evidence="3">Uncharacterized protein</fullName>
    </submittedName>
</protein>